<keyword evidence="6" id="KW-1133">Transmembrane helix</keyword>
<dbReference type="GO" id="GO:0016020">
    <property type="term" value="C:membrane"/>
    <property type="evidence" value="ECO:0007669"/>
    <property type="project" value="UniProtKB-SubCell"/>
</dbReference>
<dbReference type="Gene3D" id="2.10.109.10">
    <property type="entry name" value="Umud Fragment, subunit A"/>
    <property type="match status" value="1"/>
</dbReference>
<sequence length="172" mass="19439">MPCFSGTAVRRQLLVLAVGRAPRRTLARALILGLACFIIFRYLLLPVRVAGTSMEPTYRDRSVNLVNTLRYRFRPPRRGEVAVIAFAGRRVMLLKRIVGLPGELVAFKDGRLFIDGRPVEEPYLVKPCRWNLAGETVGPDEFFVVGDNRTMPIEEHTHGRVKKSRLVGAPLW</sequence>
<dbReference type="GO" id="GO:0006465">
    <property type="term" value="P:signal peptide processing"/>
    <property type="evidence" value="ECO:0007669"/>
    <property type="project" value="InterPro"/>
</dbReference>
<dbReference type="GO" id="GO:0009003">
    <property type="term" value="F:signal peptidase activity"/>
    <property type="evidence" value="ECO:0007669"/>
    <property type="project" value="UniProtKB-EC"/>
</dbReference>
<keyword evidence="6" id="KW-0645">Protease</keyword>
<evidence type="ECO:0000259" key="7">
    <source>
        <dbReference type="Pfam" id="PF10502"/>
    </source>
</evidence>
<dbReference type="AlphaFoldDB" id="A0A1V5MDX4"/>
<dbReference type="Proteomes" id="UP000485484">
    <property type="component" value="Unassembled WGS sequence"/>
</dbReference>
<evidence type="ECO:0000256" key="4">
    <source>
        <dbReference type="ARBA" id="ARBA00022801"/>
    </source>
</evidence>
<dbReference type="GO" id="GO:0004252">
    <property type="term" value="F:serine-type endopeptidase activity"/>
    <property type="evidence" value="ECO:0007669"/>
    <property type="project" value="InterPro"/>
</dbReference>
<dbReference type="PRINTS" id="PR00727">
    <property type="entry name" value="LEADERPTASE"/>
</dbReference>
<reference evidence="8" key="1">
    <citation type="submission" date="2017-02" db="EMBL/GenBank/DDBJ databases">
        <title>Delving into the versatile metabolic prowess of the omnipresent phylum Bacteroidetes.</title>
        <authorList>
            <person name="Nobu M.K."/>
            <person name="Mei R."/>
            <person name="Narihiro T."/>
            <person name="Kuroda K."/>
            <person name="Liu W.-T."/>
        </authorList>
    </citation>
    <scope>NUCLEOTIDE SEQUENCE</scope>
    <source>
        <strain evidence="8">ADurb.Bin417</strain>
    </source>
</reference>
<evidence type="ECO:0000256" key="2">
    <source>
        <dbReference type="ARBA" id="ARBA00009370"/>
    </source>
</evidence>
<comment type="catalytic activity">
    <reaction evidence="1 6">
        <text>Cleavage of hydrophobic, N-terminal signal or leader sequences from secreted and periplasmic proteins.</text>
        <dbReference type="EC" id="3.4.21.89"/>
    </reaction>
</comment>
<protein>
    <recommendedName>
        <fullName evidence="3 6">Signal peptidase I</fullName>
        <ecNumber evidence="3 6">3.4.21.89</ecNumber>
    </recommendedName>
</protein>
<dbReference type="CDD" id="cd06462">
    <property type="entry name" value="Peptidase_S24_S26"/>
    <property type="match status" value="1"/>
</dbReference>
<dbReference type="EMBL" id="MWAK01000177">
    <property type="protein sequence ID" value="OPZ91428.1"/>
    <property type="molecule type" value="Genomic_DNA"/>
</dbReference>
<feature type="domain" description="Peptidase S26" evidence="7">
    <location>
        <begin position="26"/>
        <end position="168"/>
    </location>
</feature>
<feature type="transmembrane region" description="Helical" evidence="6">
    <location>
        <begin position="26"/>
        <end position="44"/>
    </location>
</feature>
<comment type="similarity">
    <text evidence="2 6">Belongs to the peptidase S26 family.</text>
</comment>
<dbReference type="InterPro" id="IPR000223">
    <property type="entry name" value="Pept_S26A_signal_pept_1"/>
</dbReference>
<proteinExistence type="inferred from homology"/>
<dbReference type="InterPro" id="IPR019757">
    <property type="entry name" value="Pept_S26A_signal_pept_1_Lys-AS"/>
</dbReference>
<dbReference type="NCBIfam" id="TIGR02227">
    <property type="entry name" value="sigpep_I_bact"/>
    <property type="match status" value="1"/>
</dbReference>
<dbReference type="InterPro" id="IPR036286">
    <property type="entry name" value="LexA/Signal_pep-like_sf"/>
</dbReference>
<dbReference type="SUPFAM" id="SSF51306">
    <property type="entry name" value="LexA/Signal peptidase"/>
    <property type="match status" value="1"/>
</dbReference>
<evidence type="ECO:0000256" key="1">
    <source>
        <dbReference type="ARBA" id="ARBA00000677"/>
    </source>
</evidence>
<evidence type="ECO:0000256" key="5">
    <source>
        <dbReference type="PIRSR" id="PIRSR600223-1"/>
    </source>
</evidence>
<dbReference type="Pfam" id="PF10502">
    <property type="entry name" value="Peptidase_S26"/>
    <property type="match status" value="1"/>
</dbReference>
<keyword evidence="6" id="KW-0472">Membrane</keyword>
<keyword evidence="6" id="KW-0812">Transmembrane</keyword>
<dbReference type="EC" id="3.4.21.89" evidence="3 6"/>
<gene>
    <name evidence="8" type="primary">sipV</name>
    <name evidence="8" type="ORF">BWY73_01091</name>
</gene>
<accession>A0A1V5MDX4</accession>
<dbReference type="PANTHER" id="PTHR43390:SF1">
    <property type="entry name" value="CHLOROPLAST PROCESSING PEPTIDASE"/>
    <property type="match status" value="1"/>
</dbReference>
<dbReference type="InterPro" id="IPR019533">
    <property type="entry name" value="Peptidase_S26"/>
</dbReference>
<feature type="active site" evidence="5">
    <location>
        <position position="53"/>
    </location>
</feature>
<dbReference type="PANTHER" id="PTHR43390">
    <property type="entry name" value="SIGNAL PEPTIDASE I"/>
    <property type="match status" value="1"/>
</dbReference>
<feature type="active site" evidence="5">
    <location>
        <position position="95"/>
    </location>
</feature>
<comment type="subcellular location">
    <subcellularLocation>
        <location evidence="6">Membrane</location>
        <topology evidence="6">Single-pass type II membrane protein</topology>
    </subcellularLocation>
</comment>
<comment type="caution">
    <text evidence="8">The sequence shown here is derived from an EMBL/GenBank/DDBJ whole genome shotgun (WGS) entry which is preliminary data.</text>
</comment>
<keyword evidence="4 6" id="KW-0378">Hydrolase</keyword>
<evidence type="ECO:0000256" key="6">
    <source>
        <dbReference type="RuleBase" id="RU362042"/>
    </source>
</evidence>
<evidence type="ECO:0000313" key="8">
    <source>
        <dbReference type="EMBL" id="OPZ91428.1"/>
    </source>
</evidence>
<evidence type="ECO:0000256" key="3">
    <source>
        <dbReference type="ARBA" id="ARBA00013208"/>
    </source>
</evidence>
<name>A0A1V5MDX4_UNCT6</name>
<organism evidence="8">
    <name type="scientific">candidate division TA06 bacterium ADurb.Bin417</name>
    <dbReference type="NCBI Taxonomy" id="1852828"/>
    <lineage>
        <taxon>Bacteria</taxon>
        <taxon>Bacteria division TA06</taxon>
    </lineage>
</organism>
<dbReference type="PROSITE" id="PS00760">
    <property type="entry name" value="SPASE_I_2"/>
    <property type="match status" value="1"/>
</dbReference>